<sequence>MHLFKYSFQKSIYKIKRYQNCLYKKIIQTPIVKSFLVRWCICYGKIKDILSKIVWSKPNDFCSLNFYKHNLYISYYISYYQLFALLQTRFGENFVRHYQSCTEDNVSKDIYERVMIKYILYCVYQQIHNILSNAKNKSTCCSYDQEHHKSDLNVKSFLFIASTSKYFLSQIFFMQCHLKLKLAPLNFILSTIILQDKLIINTYLYTTGLLEIVFNINIHLPYIYNSKSNTGHHLKNNHIYINKQYRYNFV</sequence>
<accession>A0A6G0TM05</accession>
<keyword evidence="2" id="KW-1185">Reference proteome</keyword>
<dbReference type="Proteomes" id="UP000475862">
    <property type="component" value="Unassembled WGS sequence"/>
</dbReference>
<dbReference type="AlphaFoldDB" id="A0A6G0TM05"/>
<evidence type="ECO:0000313" key="2">
    <source>
        <dbReference type="Proteomes" id="UP000475862"/>
    </source>
</evidence>
<name>A0A6G0TM05_APHGL</name>
<protein>
    <submittedName>
        <fullName evidence="1">Uncharacterized protein</fullName>
    </submittedName>
</protein>
<gene>
    <name evidence="1" type="ORF">AGLY_008055</name>
</gene>
<evidence type="ECO:0000313" key="1">
    <source>
        <dbReference type="EMBL" id="KAE9534763.1"/>
    </source>
</evidence>
<organism evidence="1 2">
    <name type="scientific">Aphis glycines</name>
    <name type="common">Soybean aphid</name>
    <dbReference type="NCBI Taxonomy" id="307491"/>
    <lineage>
        <taxon>Eukaryota</taxon>
        <taxon>Metazoa</taxon>
        <taxon>Ecdysozoa</taxon>
        <taxon>Arthropoda</taxon>
        <taxon>Hexapoda</taxon>
        <taxon>Insecta</taxon>
        <taxon>Pterygota</taxon>
        <taxon>Neoptera</taxon>
        <taxon>Paraneoptera</taxon>
        <taxon>Hemiptera</taxon>
        <taxon>Sternorrhyncha</taxon>
        <taxon>Aphidomorpha</taxon>
        <taxon>Aphidoidea</taxon>
        <taxon>Aphididae</taxon>
        <taxon>Aphidini</taxon>
        <taxon>Aphis</taxon>
        <taxon>Aphis</taxon>
    </lineage>
</organism>
<reference evidence="1 2" key="1">
    <citation type="submission" date="2019-08" db="EMBL/GenBank/DDBJ databases">
        <title>The genome of the soybean aphid Biotype 1, its phylome, world population structure and adaptation to the North American continent.</title>
        <authorList>
            <person name="Giordano R."/>
            <person name="Donthu R.K."/>
            <person name="Hernandez A.G."/>
            <person name="Wright C.L."/>
            <person name="Zimin A.V."/>
        </authorList>
    </citation>
    <scope>NUCLEOTIDE SEQUENCE [LARGE SCALE GENOMIC DNA]</scope>
    <source>
        <tissue evidence="1">Whole aphids</tissue>
    </source>
</reference>
<dbReference type="EMBL" id="VYZN01000027">
    <property type="protein sequence ID" value="KAE9534763.1"/>
    <property type="molecule type" value="Genomic_DNA"/>
</dbReference>
<proteinExistence type="predicted"/>
<feature type="non-terminal residue" evidence="1">
    <location>
        <position position="250"/>
    </location>
</feature>
<comment type="caution">
    <text evidence="1">The sequence shown here is derived from an EMBL/GenBank/DDBJ whole genome shotgun (WGS) entry which is preliminary data.</text>
</comment>